<dbReference type="SUPFAM" id="SSF111331">
    <property type="entry name" value="NAD kinase/diacylglycerol kinase-like"/>
    <property type="match status" value="1"/>
</dbReference>
<evidence type="ECO:0000313" key="11">
    <source>
        <dbReference type="Proteomes" id="UP000276741"/>
    </source>
</evidence>
<keyword evidence="1 8" id="KW-0963">Cytoplasm</keyword>
<dbReference type="Pfam" id="PF20143">
    <property type="entry name" value="NAD_kinase_C"/>
    <property type="match status" value="1"/>
</dbReference>
<accession>A0A348B1P1</accession>
<evidence type="ECO:0000256" key="1">
    <source>
        <dbReference type="ARBA" id="ARBA00022490"/>
    </source>
</evidence>
<evidence type="ECO:0000256" key="2">
    <source>
        <dbReference type="ARBA" id="ARBA00022679"/>
    </source>
</evidence>
<feature type="binding site" evidence="8">
    <location>
        <position position="50"/>
    </location>
    <ligand>
        <name>NAD(+)</name>
        <dbReference type="ChEBI" id="CHEBI:57540"/>
    </ligand>
</feature>
<dbReference type="Gene3D" id="3.40.50.10330">
    <property type="entry name" value="Probable inorganic polyphosphate/atp-NAD kinase, domain 1"/>
    <property type="match status" value="1"/>
</dbReference>
<feature type="binding site" evidence="8">
    <location>
        <begin position="110"/>
        <end position="111"/>
    </location>
    <ligand>
        <name>NAD(+)</name>
        <dbReference type="ChEBI" id="CHEBI:57540"/>
    </ligand>
</feature>
<reference evidence="9" key="3">
    <citation type="journal article" date="2019" name="BMC Res. Notes">
        <title>Complete genome sequence of the Sulfodiicoccus acidiphilus strain HS-1T, the first crenarchaeon that lacks polB3, isolated from an acidic hot spring in Ohwaku-dani, Hakone, Japan.</title>
        <authorList>
            <person name="Sakai H.D."/>
            <person name="Kurosawa N."/>
        </authorList>
    </citation>
    <scope>NUCLEOTIDE SEQUENCE</scope>
    <source>
        <strain evidence="9">HS-1</strain>
    </source>
</reference>
<evidence type="ECO:0000256" key="4">
    <source>
        <dbReference type="ARBA" id="ARBA00022777"/>
    </source>
</evidence>
<dbReference type="GO" id="GO:0003951">
    <property type="term" value="F:NAD+ kinase activity"/>
    <property type="evidence" value="ECO:0007669"/>
    <property type="project" value="UniProtKB-UniRule"/>
</dbReference>
<protein>
    <recommendedName>
        <fullName evidence="8">NAD kinase</fullName>
        <ecNumber evidence="8">2.7.1.23</ecNumber>
    </recommendedName>
    <alternativeName>
        <fullName evidence="8">ATP-dependent NAD kinase</fullName>
    </alternativeName>
</protein>
<evidence type="ECO:0000256" key="6">
    <source>
        <dbReference type="ARBA" id="ARBA00022857"/>
    </source>
</evidence>
<comment type="function">
    <text evidence="8">Involved in the regulation of the intracellular balance of NAD and NADP, and is a key enzyme in the biosynthesis of NADP. Catalyzes specifically the phosphorylation on 2'-hydroxyl of the adenosine moiety of NAD to yield NADP.</text>
</comment>
<name>A0A348B1P1_9CREN</name>
<comment type="similarity">
    <text evidence="8">Belongs to the NAD kinase family.</text>
</comment>
<comment type="catalytic activity">
    <reaction evidence="8">
        <text>NAD(+) + ATP = ADP + NADP(+) + H(+)</text>
        <dbReference type="Rhea" id="RHEA:18629"/>
        <dbReference type="ChEBI" id="CHEBI:15378"/>
        <dbReference type="ChEBI" id="CHEBI:30616"/>
        <dbReference type="ChEBI" id="CHEBI:57540"/>
        <dbReference type="ChEBI" id="CHEBI:58349"/>
        <dbReference type="ChEBI" id="CHEBI:456216"/>
        <dbReference type="EC" id="2.7.1.23"/>
    </reaction>
</comment>
<dbReference type="KEGG" id="sacd:HS1genome_0482"/>
<comment type="caution">
    <text evidence="8">Lacks conserved residue(s) required for the propagation of feature annotation.</text>
</comment>
<dbReference type="InterPro" id="IPR002504">
    <property type="entry name" value="NADK"/>
</dbReference>
<evidence type="ECO:0000313" key="9">
    <source>
        <dbReference type="EMBL" id="BBD72093.1"/>
    </source>
</evidence>
<dbReference type="HAMAP" id="MF_00361">
    <property type="entry name" value="NAD_kinase"/>
    <property type="match status" value="1"/>
</dbReference>
<evidence type="ECO:0000256" key="5">
    <source>
        <dbReference type="ARBA" id="ARBA00022840"/>
    </source>
</evidence>
<keyword evidence="5 8" id="KW-0067">ATP-binding</keyword>
<organism evidence="9 11">
    <name type="scientific">Sulfodiicoccus acidiphilus</name>
    <dbReference type="NCBI Taxonomy" id="1670455"/>
    <lineage>
        <taxon>Archaea</taxon>
        <taxon>Thermoproteota</taxon>
        <taxon>Thermoprotei</taxon>
        <taxon>Sulfolobales</taxon>
        <taxon>Sulfolobaceae</taxon>
        <taxon>Sulfodiicoccus</taxon>
    </lineage>
</organism>
<gene>
    <name evidence="8" type="primary">nadK</name>
    <name evidence="10" type="ORF">GCM10007116_22040</name>
    <name evidence="9" type="ORF">HS1genome_0482</name>
</gene>
<evidence type="ECO:0000256" key="3">
    <source>
        <dbReference type="ARBA" id="ARBA00022741"/>
    </source>
</evidence>
<proteinExistence type="inferred from homology"/>
<feature type="binding site" evidence="8">
    <location>
        <begin position="45"/>
        <end position="46"/>
    </location>
    <ligand>
        <name>NAD(+)</name>
        <dbReference type="ChEBI" id="CHEBI:57540"/>
    </ligand>
</feature>
<dbReference type="InterPro" id="IPR017437">
    <property type="entry name" value="ATP-NAD_kinase_PpnK-typ_C"/>
</dbReference>
<dbReference type="RefSeq" id="WP_126449400.1">
    <property type="nucleotide sequence ID" value="NZ_AP018553.1"/>
</dbReference>
<dbReference type="GO" id="GO:0046872">
    <property type="term" value="F:metal ion binding"/>
    <property type="evidence" value="ECO:0007669"/>
    <property type="project" value="UniProtKB-UniRule"/>
</dbReference>
<feature type="binding site" evidence="8">
    <location>
        <position position="137"/>
    </location>
    <ligand>
        <name>NAD(+)</name>
        <dbReference type="ChEBI" id="CHEBI:57540"/>
    </ligand>
</feature>
<keyword evidence="11" id="KW-1185">Reference proteome</keyword>
<evidence type="ECO:0000313" key="10">
    <source>
        <dbReference type="EMBL" id="GGU05102.1"/>
    </source>
</evidence>
<dbReference type="PANTHER" id="PTHR20275:SF43">
    <property type="entry name" value="BIFUNCTIONAL NADP PHOSPHATASE_NAD KINASE"/>
    <property type="match status" value="1"/>
</dbReference>
<sequence length="245" mass="26741">MRVRVVSKPSTELKPLLAKVEASLRAHGVDVEERDFDAVVAVGGDGTLLRAVALGRPIIAVRAGKRGLLMDVPPERFEEVVERLKKGDFREENYRTLELDLFGKTYRAFNDVALLTDGVGTATFKVSCGTEFSFDGDGLIVATPQGSTGWSLSAAGPYVDRSVMGTVVTLINPVLTPMRSLVVNYPTVRVSVLPSGEEPHINVVIDGNKVGKLEGEIEVKTNGRPVTIYRFFDFDPVKLILRKDP</sequence>
<dbReference type="InterPro" id="IPR016064">
    <property type="entry name" value="NAD/diacylglycerol_kinase_sf"/>
</dbReference>
<reference evidence="10" key="4">
    <citation type="submission" date="2020-09" db="EMBL/GenBank/DDBJ databases">
        <authorList>
            <person name="Sun Q."/>
            <person name="Ohkuma M."/>
        </authorList>
    </citation>
    <scope>NUCLEOTIDE SEQUENCE</scope>
    <source>
        <strain evidence="10">JCM 31740</strain>
    </source>
</reference>
<dbReference type="InterPro" id="IPR017438">
    <property type="entry name" value="ATP-NAD_kinase_N"/>
</dbReference>
<keyword evidence="7 8" id="KW-0520">NAD</keyword>
<keyword evidence="3 8" id="KW-0547">Nucleotide-binding</keyword>
<feature type="binding site" evidence="8">
    <location>
        <position position="208"/>
    </location>
    <ligand>
        <name>NAD(+)</name>
        <dbReference type="ChEBI" id="CHEBI:57540"/>
    </ligand>
</feature>
<dbReference type="Proteomes" id="UP000616143">
    <property type="component" value="Unassembled WGS sequence"/>
</dbReference>
<feature type="binding site" evidence="8">
    <location>
        <begin position="148"/>
        <end position="153"/>
    </location>
    <ligand>
        <name>NAD(+)</name>
        <dbReference type="ChEBI" id="CHEBI:57540"/>
    </ligand>
</feature>
<keyword evidence="4 8" id="KW-0418">Kinase</keyword>
<dbReference type="GO" id="GO:0005524">
    <property type="term" value="F:ATP binding"/>
    <property type="evidence" value="ECO:0007669"/>
    <property type="project" value="UniProtKB-KW"/>
</dbReference>
<dbReference type="Gene3D" id="2.60.200.30">
    <property type="entry name" value="Probable inorganic polyphosphate/atp-NAD kinase, domain 2"/>
    <property type="match status" value="1"/>
</dbReference>
<dbReference type="OrthoDB" id="77798at2157"/>
<dbReference type="Proteomes" id="UP000276741">
    <property type="component" value="Chromosome"/>
</dbReference>
<dbReference type="EC" id="2.7.1.23" evidence="8"/>
<reference evidence="10" key="1">
    <citation type="journal article" date="2014" name="Int. J. Syst. Evol. Microbiol.">
        <title>Complete genome sequence of Corynebacterium casei LMG S-19264T (=DSM 44701T), isolated from a smear-ripened cheese.</title>
        <authorList>
            <consortium name="US DOE Joint Genome Institute (JGI-PGF)"/>
            <person name="Walter F."/>
            <person name="Albersmeier A."/>
            <person name="Kalinowski J."/>
            <person name="Ruckert C."/>
        </authorList>
    </citation>
    <scope>NUCLEOTIDE SEQUENCE</scope>
    <source>
        <strain evidence="10">JCM 31740</strain>
    </source>
</reference>
<keyword evidence="6 8" id="KW-0521">NADP</keyword>
<dbReference type="EMBL" id="BMQS01000032">
    <property type="protein sequence ID" value="GGU05102.1"/>
    <property type="molecule type" value="Genomic_DNA"/>
</dbReference>
<dbReference type="AlphaFoldDB" id="A0A348B1P1"/>
<dbReference type="PANTHER" id="PTHR20275">
    <property type="entry name" value="NAD KINASE"/>
    <property type="match status" value="1"/>
</dbReference>
<dbReference type="Pfam" id="PF01513">
    <property type="entry name" value="NAD_kinase"/>
    <property type="match status" value="1"/>
</dbReference>
<evidence type="ECO:0000256" key="8">
    <source>
        <dbReference type="HAMAP-Rule" id="MF_00361"/>
    </source>
</evidence>
<keyword evidence="2 8" id="KW-0808">Transferase</keyword>
<dbReference type="GO" id="GO:0006741">
    <property type="term" value="P:NADP+ biosynthetic process"/>
    <property type="evidence" value="ECO:0007669"/>
    <property type="project" value="UniProtKB-UniRule"/>
</dbReference>
<reference evidence="11" key="2">
    <citation type="submission" date="2018-04" db="EMBL/GenBank/DDBJ databases">
        <title>Complete genome sequence of Sulfodiicoccus acidiphilus strain HS-1.</title>
        <authorList>
            <person name="Sakai H.D."/>
            <person name="Kurosawa N."/>
        </authorList>
    </citation>
    <scope>NUCLEOTIDE SEQUENCE [LARGE SCALE GENOMIC DNA]</scope>
    <source>
        <strain evidence="11">HS-1</strain>
    </source>
</reference>
<comment type="cofactor">
    <cofactor evidence="8">
        <name>a divalent metal cation</name>
        <dbReference type="ChEBI" id="CHEBI:60240"/>
    </cofactor>
</comment>
<feature type="active site" description="Proton acceptor" evidence="8">
    <location>
        <position position="45"/>
    </location>
</feature>
<dbReference type="GeneID" id="38665988"/>
<comment type="subcellular location">
    <subcellularLocation>
        <location evidence="8">Cytoplasm</location>
    </subcellularLocation>
</comment>
<dbReference type="EMBL" id="AP018553">
    <property type="protein sequence ID" value="BBD72093.1"/>
    <property type="molecule type" value="Genomic_DNA"/>
</dbReference>
<dbReference type="GO" id="GO:0005737">
    <property type="term" value="C:cytoplasm"/>
    <property type="evidence" value="ECO:0007669"/>
    <property type="project" value="UniProtKB-SubCell"/>
</dbReference>
<dbReference type="GO" id="GO:0019674">
    <property type="term" value="P:NAD+ metabolic process"/>
    <property type="evidence" value="ECO:0007669"/>
    <property type="project" value="InterPro"/>
</dbReference>
<evidence type="ECO:0000256" key="7">
    <source>
        <dbReference type="ARBA" id="ARBA00023027"/>
    </source>
</evidence>